<keyword evidence="2" id="KW-0443">Lipid metabolism</keyword>
<dbReference type="FunCoup" id="T1EG09">
    <property type="interactions" value="528"/>
</dbReference>
<sequence>MRVSNNGPFLGHRCRFTKQYVWQTYEEIFELCQDFGSALIYKGLKPEDSTVIGIYSHNCVEWNITSETCSMFSMALVPLYDTLGPEACQYIINQTEMTTVVCEGWLKANLILNGLKQAESRTATPLKRLIIITNKDFHMSLKDSVRVSKHFSSSPDLANFADADSLSKNVLETAEKFGVEIPPTPSTINLISYTSGTTGDPKGVVLTHEAVICNISGLLAYDQHHKLFPKCGDFHLSYLPAAHGFERMNQIILMINGGQIGFSSGDILLLLDDIAALRPTIFMCVPRVLNRVYEKVMSNLENKPIKRWLFNFGMQRKLNLLKRGIITKNTIWDKLMFHKIQTLFGGRLEVCISGSAPLSDVVMDFCRGTFGCFVYEGYGQTELCAATMLTLPYEHDTVVVGPPLPNCHIKLIDIPDLDYKAINNMGEICIKSFCRMREYFKEPIKTRETLDEDSYIHTGDVGMWLPNGNLRIIDRRKHVFKLAQGEYVAPEKIENIYAMSPLICQVFVDGNSLQFCPLAVVVPDEDALKRLAERDSRTSKTICPIKICNMEQFCKNEEIRKMIHADMLQRGKKAGLKGFEQVKDIHLHPEKFSIENGLLTPTMKTKRPILRKKFQNIFVEMYEKLNRNVVSTNITTHPLQNL</sequence>
<organism evidence="6 7">
    <name type="scientific">Helobdella robusta</name>
    <name type="common">Californian leech</name>
    <dbReference type="NCBI Taxonomy" id="6412"/>
    <lineage>
        <taxon>Eukaryota</taxon>
        <taxon>Metazoa</taxon>
        <taxon>Spiralia</taxon>
        <taxon>Lophotrochozoa</taxon>
        <taxon>Annelida</taxon>
        <taxon>Clitellata</taxon>
        <taxon>Hirudinea</taxon>
        <taxon>Rhynchobdellida</taxon>
        <taxon>Glossiphoniidae</taxon>
        <taxon>Helobdella</taxon>
    </lineage>
</organism>
<dbReference type="EnsemblMetazoa" id="HelroT114357">
    <property type="protein sequence ID" value="HelroP114357"/>
    <property type="gene ID" value="HelroG114357"/>
</dbReference>
<dbReference type="OMA" id="EWIVRDS"/>
<dbReference type="Gene3D" id="3.40.50.12780">
    <property type="entry name" value="N-terminal domain of ligase-like"/>
    <property type="match status" value="1"/>
</dbReference>
<dbReference type="RefSeq" id="XP_009024755.1">
    <property type="nucleotide sequence ID" value="XM_009026507.1"/>
</dbReference>
<keyword evidence="1" id="KW-0436">Ligase</keyword>
<dbReference type="PANTHER" id="PTHR43272:SF107">
    <property type="entry name" value="LONG-CHAIN-FATTY-ACID--COA LIGASE 5"/>
    <property type="match status" value="1"/>
</dbReference>
<dbReference type="CTD" id="20195511"/>
<dbReference type="HOGENOM" id="CLU_000022_45_4_1"/>
<gene>
    <name evidence="6" type="primary">20195511</name>
    <name evidence="5" type="ORF">HELRODRAFT_114357</name>
</gene>
<dbReference type="AlphaFoldDB" id="T1EG09"/>
<dbReference type="GO" id="GO:0004467">
    <property type="term" value="F:long-chain fatty acid-CoA ligase activity"/>
    <property type="evidence" value="ECO:0000318"/>
    <property type="project" value="GO_Central"/>
</dbReference>
<evidence type="ECO:0000256" key="2">
    <source>
        <dbReference type="ARBA" id="ARBA00022832"/>
    </source>
</evidence>
<dbReference type="STRING" id="6412.T1EG09"/>
<dbReference type="eggNOG" id="KOG1256">
    <property type="taxonomic scope" value="Eukaryota"/>
</dbReference>
<dbReference type="KEGG" id="hro:HELRODRAFT_114357"/>
<dbReference type="InParanoid" id="T1EG09"/>
<keyword evidence="2" id="KW-0276">Fatty acid metabolism</keyword>
<proteinExistence type="predicted"/>
<dbReference type="InterPro" id="IPR042099">
    <property type="entry name" value="ANL_N_sf"/>
</dbReference>
<dbReference type="PANTHER" id="PTHR43272">
    <property type="entry name" value="LONG-CHAIN-FATTY-ACID--COA LIGASE"/>
    <property type="match status" value="1"/>
</dbReference>
<evidence type="ECO:0000313" key="6">
    <source>
        <dbReference type="EnsemblMetazoa" id="HelroP114357"/>
    </source>
</evidence>
<accession>T1EG09</accession>
<reference evidence="7" key="1">
    <citation type="submission" date="2012-12" db="EMBL/GenBank/DDBJ databases">
        <authorList>
            <person name="Hellsten U."/>
            <person name="Grimwood J."/>
            <person name="Chapman J.A."/>
            <person name="Shapiro H."/>
            <person name="Aerts A."/>
            <person name="Otillar R.P."/>
            <person name="Terry A.Y."/>
            <person name="Boore J.L."/>
            <person name="Simakov O."/>
            <person name="Marletaz F."/>
            <person name="Cho S.-J."/>
            <person name="Edsinger-Gonzales E."/>
            <person name="Havlak P."/>
            <person name="Kuo D.-H."/>
            <person name="Larsson T."/>
            <person name="Lv J."/>
            <person name="Arendt D."/>
            <person name="Savage R."/>
            <person name="Osoegawa K."/>
            <person name="de Jong P."/>
            <person name="Lindberg D.R."/>
            <person name="Seaver E.C."/>
            <person name="Weisblat D.A."/>
            <person name="Putnam N.H."/>
            <person name="Grigoriev I.V."/>
            <person name="Rokhsar D.S."/>
        </authorList>
    </citation>
    <scope>NUCLEOTIDE SEQUENCE</scope>
</reference>
<dbReference type="GO" id="GO:0005783">
    <property type="term" value="C:endoplasmic reticulum"/>
    <property type="evidence" value="ECO:0000318"/>
    <property type="project" value="GO_Central"/>
</dbReference>
<keyword evidence="7" id="KW-1185">Reference proteome</keyword>
<dbReference type="OrthoDB" id="1700726at2759"/>
<dbReference type="Proteomes" id="UP000015101">
    <property type="component" value="Unassembled WGS sequence"/>
</dbReference>
<dbReference type="EC" id="6.2.1.3" evidence="3"/>
<evidence type="ECO:0000256" key="3">
    <source>
        <dbReference type="ARBA" id="ARBA00026121"/>
    </source>
</evidence>
<dbReference type="PROSITE" id="PS00455">
    <property type="entry name" value="AMP_BINDING"/>
    <property type="match status" value="1"/>
</dbReference>
<dbReference type="SUPFAM" id="SSF56801">
    <property type="entry name" value="Acetyl-CoA synthetase-like"/>
    <property type="match status" value="1"/>
</dbReference>
<dbReference type="GeneID" id="20195511"/>
<dbReference type="EMBL" id="KB097417">
    <property type="protein sequence ID" value="ESN97284.1"/>
    <property type="molecule type" value="Genomic_DNA"/>
</dbReference>
<dbReference type="GO" id="GO:0016020">
    <property type="term" value="C:membrane"/>
    <property type="evidence" value="ECO:0000318"/>
    <property type="project" value="GO_Central"/>
</dbReference>
<reference evidence="6" key="3">
    <citation type="submission" date="2015-06" db="UniProtKB">
        <authorList>
            <consortium name="EnsemblMetazoa"/>
        </authorList>
    </citation>
    <scope>IDENTIFICATION</scope>
</reference>
<dbReference type="EMBL" id="AMQM01006430">
    <property type="status" value="NOT_ANNOTATED_CDS"/>
    <property type="molecule type" value="Genomic_DNA"/>
</dbReference>
<evidence type="ECO:0000256" key="1">
    <source>
        <dbReference type="ARBA" id="ARBA00022598"/>
    </source>
</evidence>
<evidence type="ECO:0000259" key="4">
    <source>
        <dbReference type="Pfam" id="PF00501"/>
    </source>
</evidence>
<evidence type="ECO:0000313" key="7">
    <source>
        <dbReference type="Proteomes" id="UP000015101"/>
    </source>
</evidence>
<reference evidence="5 7" key="2">
    <citation type="journal article" date="2013" name="Nature">
        <title>Insights into bilaterian evolution from three spiralian genomes.</title>
        <authorList>
            <person name="Simakov O."/>
            <person name="Marletaz F."/>
            <person name="Cho S.J."/>
            <person name="Edsinger-Gonzales E."/>
            <person name="Havlak P."/>
            <person name="Hellsten U."/>
            <person name="Kuo D.H."/>
            <person name="Larsson T."/>
            <person name="Lv J."/>
            <person name="Arendt D."/>
            <person name="Savage R."/>
            <person name="Osoegawa K."/>
            <person name="de Jong P."/>
            <person name="Grimwood J."/>
            <person name="Chapman J.A."/>
            <person name="Shapiro H."/>
            <person name="Aerts A."/>
            <person name="Otillar R.P."/>
            <person name="Terry A.Y."/>
            <person name="Boore J.L."/>
            <person name="Grigoriev I.V."/>
            <person name="Lindberg D.R."/>
            <person name="Seaver E.C."/>
            <person name="Weisblat D.A."/>
            <person name="Putnam N.H."/>
            <person name="Rokhsar D.S."/>
        </authorList>
    </citation>
    <scope>NUCLEOTIDE SEQUENCE</scope>
</reference>
<evidence type="ECO:0000313" key="5">
    <source>
        <dbReference type="EMBL" id="ESN97284.1"/>
    </source>
</evidence>
<name>T1EG09_HELRO</name>
<dbReference type="InterPro" id="IPR000873">
    <property type="entry name" value="AMP-dep_synth/lig_dom"/>
</dbReference>
<dbReference type="Pfam" id="PF00501">
    <property type="entry name" value="AMP-binding"/>
    <property type="match status" value="1"/>
</dbReference>
<dbReference type="InterPro" id="IPR020845">
    <property type="entry name" value="AMP-binding_CS"/>
</dbReference>
<feature type="domain" description="AMP-dependent synthetase/ligase" evidence="4">
    <location>
        <begin position="18"/>
        <end position="440"/>
    </location>
</feature>
<protein>
    <recommendedName>
        <fullName evidence="3">long-chain-fatty-acid--CoA ligase</fullName>
        <ecNumber evidence="3">6.2.1.3</ecNumber>
    </recommendedName>
</protein>